<dbReference type="EMBL" id="JAWWNJ010000194">
    <property type="protein sequence ID" value="KAK6972100.1"/>
    <property type="molecule type" value="Genomic_DNA"/>
</dbReference>
<evidence type="ECO:0000313" key="2">
    <source>
        <dbReference type="Proteomes" id="UP001362999"/>
    </source>
</evidence>
<sequence length="609" mass="68869">MMLDPVTTTTTVITLATFIKDLIDLGEGIRSSIAKVGENRRQIRELMQDVARTLYDLASLTHGKEDAFFCPELRGALESLKAEMLHVHSQCTRNFPVRLYGLHSQFKIWKKRDALEKTIARLREHVNKCYLQFTAFSAARTEYVASEIAQTSLRMEQRMVIDRVETQVKASRLEGMMAQLLLESDFGRQKLDQTNETISSDTSFQSLESQYLSAQLKSLITMFEQRYDGGNFSLRGHLWHSEDLRFVFSAKMSPLSVLHQILGMVLQIRDGTKLLLESVTDMFNDLAFQLCDLGRYAEVIAWGHLRIRCLKYIAGTKYGRGALPRIAQTLSTISYAHWNRLQYASALECSQNSIDCWLHIAEVLPEIPGGENQAGRLVSIVSHAWGLLRIDNKPAALSAAQDAVSLARFTLVKFTPEAMPLNDNEEIEAAYCRDAFLILGQVLFSLDQHLDSYDAFEEGFQIACHIALHRHPPSEKDIDSFIGVICKMGEGGRLSIEMLEDCAILFRDLAQIHPRESSPQFLHILHAFAYYSQQDSLDRMQDIGLFLEPKSEELPPALDVTRPIDIGSRVLEDAVRAFFTPAATHLVVPLMENILEAHFQHGLVFITDV</sequence>
<gene>
    <name evidence="1" type="ORF">R3P38DRAFT_2669176</name>
</gene>
<protein>
    <recommendedName>
        <fullName evidence="3">Fungal N-terminal domain-containing protein</fullName>
    </recommendedName>
</protein>
<evidence type="ECO:0000313" key="1">
    <source>
        <dbReference type="EMBL" id="KAK6972100.1"/>
    </source>
</evidence>
<proteinExistence type="predicted"/>
<dbReference type="Proteomes" id="UP001362999">
    <property type="component" value="Unassembled WGS sequence"/>
</dbReference>
<organism evidence="1 2">
    <name type="scientific">Favolaschia claudopus</name>
    <dbReference type="NCBI Taxonomy" id="2862362"/>
    <lineage>
        <taxon>Eukaryota</taxon>
        <taxon>Fungi</taxon>
        <taxon>Dikarya</taxon>
        <taxon>Basidiomycota</taxon>
        <taxon>Agaricomycotina</taxon>
        <taxon>Agaricomycetes</taxon>
        <taxon>Agaricomycetidae</taxon>
        <taxon>Agaricales</taxon>
        <taxon>Marasmiineae</taxon>
        <taxon>Mycenaceae</taxon>
        <taxon>Favolaschia</taxon>
    </lineage>
</organism>
<comment type="caution">
    <text evidence="1">The sequence shown here is derived from an EMBL/GenBank/DDBJ whole genome shotgun (WGS) entry which is preliminary data.</text>
</comment>
<dbReference type="InterPro" id="IPR059179">
    <property type="entry name" value="MLKL-like_MCAfunc"/>
</dbReference>
<reference evidence="1 2" key="1">
    <citation type="journal article" date="2024" name="J Genomics">
        <title>Draft genome sequencing and assembly of Favolaschia claudopus CIRM-BRFM 2984 isolated from oak limbs.</title>
        <authorList>
            <person name="Navarro D."/>
            <person name="Drula E."/>
            <person name="Chaduli D."/>
            <person name="Cazenave R."/>
            <person name="Ahrendt S."/>
            <person name="Wang J."/>
            <person name="Lipzen A."/>
            <person name="Daum C."/>
            <person name="Barry K."/>
            <person name="Grigoriev I.V."/>
            <person name="Favel A."/>
            <person name="Rosso M.N."/>
            <person name="Martin F."/>
        </authorList>
    </citation>
    <scope>NUCLEOTIDE SEQUENCE [LARGE SCALE GENOMIC DNA]</scope>
    <source>
        <strain evidence="1 2">CIRM-BRFM 2984</strain>
    </source>
</reference>
<accession>A0AAV9Z608</accession>
<dbReference type="CDD" id="cd21037">
    <property type="entry name" value="MLKL_NTD"/>
    <property type="match status" value="1"/>
</dbReference>
<name>A0AAV9Z608_9AGAR</name>
<keyword evidence="2" id="KW-1185">Reference proteome</keyword>
<dbReference type="AlphaFoldDB" id="A0AAV9Z608"/>
<evidence type="ECO:0008006" key="3">
    <source>
        <dbReference type="Google" id="ProtNLM"/>
    </source>
</evidence>